<feature type="compositionally biased region" description="Acidic residues" evidence="1">
    <location>
        <begin position="82"/>
        <end position="98"/>
    </location>
</feature>
<dbReference type="RefSeq" id="XP_037147122.1">
    <property type="nucleotide sequence ID" value="XM_037297412.1"/>
</dbReference>
<gene>
    <name evidence="2" type="ORF">HO133_006514</name>
</gene>
<dbReference type="Proteomes" id="UP000593566">
    <property type="component" value="Unassembled WGS sequence"/>
</dbReference>
<name>A0A8H6F6V3_9LECA</name>
<organism evidence="2 3">
    <name type="scientific">Letharia lupina</name>
    <dbReference type="NCBI Taxonomy" id="560253"/>
    <lineage>
        <taxon>Eukaryota</taxon>
        <taxon>Fungi</taxon>
        <taxon>Dikarya</taxon>
        <taxon>Ascomycota</taxon>
        <taxon>Pezizomycotina</taxon>
        <taxon>Lecanoromycetes</taxon>
        <taxon>OSLEUM clade</taxon>
        <taxon>Lecanoromycetidae</taxon>
        <taxon>Lecanorales</taxon>
        <taxon>Lecanorineae</taxon>
        <taxon>Parmeliaceae</taxon>
        <taxon>Letharia</taxon>
    </lineage>
</organism>
<dbReference type="AlphaFoldDB" id="A0A8H6F6V3"/>
<evidence type="ECO:0008006" key="4">
    <source>
        <dbReference type="Google" id="ProtNLM"/>
    </source>
</evidence>
<feature type="compositionally biased region" description="Low complexity" evidence="1">
    <location>
        <begin position="183"/>
        <end position="193"/>
    </location>
</feature>
<feature type="compositionally biased region" description="Polar residues" evidence="1">
    <location>
        <begin position="126"/>
        <end position="135"/>
    </location>
</feature>
<feature type="region of interest" description="Disordered" evidence="1">
    <location>
        <begin position="51"/>
        <end position="193"/>
    </location>
</feature>
<proteinExistence type="predicted"/>
<evidence type="ECO:0000313" key="3">
    <source>
        <dbReference type="Proteomes" id="UP000593566"/>
    </source>
</evidence>
<comment type="caution">
    <text evidence="2">The sequence shown here is derived from an EMBL/GenBank/DDBJ whole genome shotgun (WGS) entry which is preliminary data.</text>
</comment>
<reference evidence="2 3" key="1">
    <citation type="journal article" date="2020" name="Genomics">
        <title>Complete, high-quality genomes from long-read metagenomic sequencing of two wolf lichen thalli reveals enigmatic genome architecture.</title>
        <authorList>
            <person name="McKenzie S.K."/>
            <person name="Walston R.F."/>
            <person name="Allen J.L."/>
        </authorList>
    </citation>
    <scope>NUCLEOTIDE SEQUENCE [LARGE SCALE GENOMIC DNA]</scope>
    <source>
        <strain evidence="2">WasteWater1</strain>
    </source>
</reference>
<evidence type="ECO:0000313" key="2">
    <source>
        <dbReference type="EMBL" id="KAF6217687.1"/>
    </source>
</evidence>
<evidence type="ECO:0000256" key="1">
    <source>
        <dbReference type="SAM" id="MobiDB-lite"/>
    </source>
</evidence>
<protein>
    <recommendedName>
        <fullName evidence="4">F-box domain-containing protein</fullName>
    </recommendedName>
</protein>
<dbReference type="GeneID" id="59334915"/>
<keyword evidence="3" id="KW-1185">Reference proteome</keyword>
<dbReference type="EMBL" id="JACCJB010000025">
    <property type="protein sequence ID" value="KAF6217687.1"/>
    <property type="molecule type" value="Genomic_DNA"/>
</dbReference>
<sequence length="593" mass="67099">MNTIEYAATVADKKRLVEMGCGEPAALPADWNGSRVEENFVRKDYFKGRRCDPSTGCQDSDREVVSNPKDRRASDEFRLKYEDDDDDYMYESEEDNEPLEYTSEVSSLEELDAGEADASASESPEPFTTQLSTASEKCAKKHQKGDSSLTNEMDDESKSGTEHQQSMLNFDGSHLPSPVAEIDSTSDSSSFESTDWTDWNDCQKLEHLAGPRCKHSSGYCGFSINAEEMRGCTTLQCLVVKTPEWTSEPDDQEFELNGKYFLSGLCGQMPSRDIGGPTMTPPRHGAKDLYADVVFWKLEWNNDEADESDTAMPFHPTCFEIFTRVSRTRTASIDVVGLIGWRKLESGYETNASFPHHQTVKECGQEEWHHRPGDEWLAANPVVVPGLAGVLRLAVKESSAFATDHAKGRPGSEDPFSRFPREIADAILELLSPVEVAALRLAGCARFLSIESWYPLLKEHMPWLWEVWDTTLPSFWATSTVSALSAETKRKEELERQWLAARSVIQQEMPELVETWAIENPRETGMSYAVCGNEGLKEAMVLPKDGTNWCRVFYEVKVNWEALKGLQNRERIWEDIEEIFRRIDDYRDEGRIA</sequence>
<feature type="compositionally biased region" description="Basic and acidic residues" evidence="1">
    <location>
        <begin position="59"/>
        <end position="81"/>
    </location>
</feature>
<accession>A0A8H6F6V3</accession>